<feature type="compositionally biased region" description="Low complexity" evidence="6">
    <location>
        <begin position="630"/>
        <end position="644"/>
    </location>
</feature>
<feature type="compositionally biased region" description="Low complexity" evidence="6">
    <location>
        <begin position="595"/>
        <end position="610"/>
    </location>
</feature>
<feature type="region of interest" description="Disordered" evidence="6">
    <location>
        <begin position="594"/>
        <end position="645"/>
    </location>
</feature>
<dbReference type="EMBL" id="JBJQND010000003">
    <property type="protein sequence ID" value="KAL3881516.1"/>
    <property type="molecule type" value="Genomic_DNA"/>
</dbReference>
<dbReference type="AlphaFoldDB" id="A0ABD3X7D3"/>
<dbReference type="PANTHER" id="PTHR31334">
    <property type="entry name" value="SMITH-MAGENIS SYNDROME REGION GENE 8 PROTEIN"/>
    <property type="match status" value="1"/>
</dbReference>
<dbReference type="Proteomes" id="UP001634394">
    <property type="component" value="Unassembled WGS sequence"/>
</dbReference>
<gene>
    <name evidence="8" type="ORF">ACJMK2_027948</name>
</gene>
<keyword evidence="3" id="KW-0344">Guanine-nucleotide releasing factor</keyword>
<evidence type="ECO:0000256" key="6">
    <source>
        <dbReference type="SAM" id="MobiDB-lite"/>
    </source>
</evidence>
<keyword evidence="4" id="KW-0072">Autophagy</keyword>
<protein>
    <recommendedName>
        <fullName evidence="7">UDENN FLCN/SMCR8-type domain-containing protein</fullName>
    </recommendedName>
</protein>
<evidence type="ECO:0000313" key="8">
    <source>
        <dbReference type="EMBL" id="KAL3881516.1"/>
    </source>
</evidence>
<sequence>MMFGAGVAEMSALGGDRKMRFDPPDHFFPKDRHSNPWLSHDSSSLDDFILIAEFSEREGPKPVLVIPKDGGQDFDQNEFSVRILAVDHHSSVTDGFHLTEDNQVVMEDSKNEIYTFVHHLVLNDFLARGYVRPFCISYITQDSRKIMSCYSDLSQQMNKVARYMKYGNRLVFMRDLEQHLEDLRLTKETLLKEHGHEADEHDSGSDLSPSDSNLLASLNLIRQAKEEVDAILGVMRSIKKDPQLAEKFENLERQFWSQQSQETTYNYECFCLDDLSSKDMENKDVLGSTYASFSESLYNSRDNGYGHHGYKPKLLDIKTLGGRSMYDCNLRGLHELCSWGAKEGLRRLRAIREYFKRDNAALAFDDLDQQVMSPNEGLLSFGPDIIGANFLHRDDGKEFCNDHSFLASDSLLHWKSYSSLDSFKSVSSSYKSVLEEGSSLMSAKSSLEGGHFLIRQLSDTSGSGFCVIDTQDITRQLPDDHSTDTRGRSCDLPATIGSFQSPGDSASCDNQTIGDSCDNTVTGKRCDSSAFSDSYATHQNCTDFATREICVSNSNSSNYDAVATKGNNDNSTTSKTSDVSCNLTTITISDGLATSGSCDSHPSSGSYDSPATKGSSNSPATKGSYDSPATKGSSNSPTTKSSSNCFTSVQSPVRCEVEQSDVSLEAANIVNADSLDIAPISMDSCETFTTHQTSEYSSDSKVHSTQSSLTKHKEKRANIWTGEKGSHDCMIMSLENSDGTGILERKSLEHEIVPLSRIVHSELNLARNNSELPSLHGENKCYTDADNFSKGKSTCRQASIKHRKKMKIYKDIFISDSVEKCEYGLLKILSMYSNLHYLVYSLLTGRPVVVIGTKKSEKQIKDIIDTLRVFVPYRSGYDEVTFFCQIKQFKLCDISRFSLVGVIRGDKKPLDYLVPQLIRRYITLFDVDRLLIESLPYQGDFLSFLPAIFSKKSSFKSEEAVLTFIQMKLIDISSKAFQFFHCFFHQEQKQWSSGNYLRRSEKVRDACTTYLNNQNVFHSDVFIVKFLSQVIHMQLLEQNLRNEEHQGKPSFPLMVPYQSNQVFKVTVQKEPFT</sequence>
<feature type="domain" description="UDENN FLCN/SMCR8-type" evidence="7">
    <location>
        <begin position="39"/>
        <end position="1032"/>
    </location>
</feature>
<evidence type="ECO:0000256" key="1">
    <source>
        <dbReference type="ARBA" id="ARBA00004496"/>
    </source>
</evidence>
<evidence type="ECO:0000259" key="7">
    <source>
        <dbReference type="PROSITE" id="PS51834"/>
    </source>
</evidence>
<evidence type="ECO:0000313" key="9">
    <source>
        <dbReference type="Proteomes" id="UP001634394"/>
    </source>
</evidence>
<comment type="subcellular location">
    <subcellularLocation>
        <location evidence="1">Cytoplasm</location>
    </subcellularLocation>
</comment>
<dbReference type="GO" id="GO:0005737">
    <property type="term" value="C:cytoplasm"/>
    <property type="evidence" value="ECO:0007669"/>
    <property type="project" value="UniProtKB-SubCell"/>
</dbReference>
<organism evidence="8 9">
    <name type="scientific">Sinanodonta woodiana</name>
    <name type="common">Chinese pond mussel</name>
    <name type="synonym">Anodonta woodiana</name>
    <dbReference type="NCBI Taxonomy" id="1069815"/>
    <lineage>
        <taxon>Eukaryota</taxon>
        <taxon>Metazoa</taxon>
        <taxon>Spiralia</taxon>
        <taxon>Lophotrochozoa</taxon>
        <taxon>Mollusca</taxon>
        <taxon>Bivalvia</taxon>
        <taxon>Autobranchia</taxon>
        <taxon>Heteroconchia</taxon>
        <taxon>Palaeoheterodonta</taxon>
        <taxon>Unionida</taxon>
        <taxon>Unionoidea</taxon>
        <taxon>Unionidae</taxon>
        <taxon>Unioninae</taxon>
        <taxon>Sinanodonta</taxon>
    </lineage>
</organism>
<dbReference type="Pfam" id="PF11704">
    <property type="entry name" value="Folliculin"/>
    <property type="match status" value="1"/>
</dbReference>
<evidence type="ECO:0000256" key="2">
    <source>
        <dbReference type="ARBA" id="ARBA00022490"/>
    </source>
</evidence>
<dbReference type="InterPro" id="IPR037520">
    <property type="entry name" value="Folliculin/SMCR8_longin"/>
</dbReference>
<dbReference type="PROSITE" id="PS51834">
    <property type="entry name" value="DENN_FLCN_SMCR8"/>
    <property type="match status" value="1"/>
</dbReference>
<comment type="similarity">
    <text evidence="5">Belongs to the SMCR8 family.</text>
</comment>
<feature type="region of interest" description="Disordered" evidence="6">
    <location>
        <begin position="691"/>
        <end position="714"/>
    </location>
</feature>
<keyword evidence="2" id="KW-0963">Cytoplasm</keyword>
<comment type="caution">
    <text evidence="8">The sequence shown here is derived from an EMBL/GenBank/DDBJ whole genome shotgun (WGS) entry which is preliminary data.</text>
</comment>
<evidence type="ECO:0000256" key="3">
    <source>
        <dbReference type="ARBA" id="ARBA00022658"/>
    </source>
</evidence>
<dbReference type="GO" id="GO:0005085">
    <property type="term" value="F:guanyl-nucleotide exchange factor activity"/>
    <property type="evidence" value="ECO:0007669"/>
    <property type="project" value="UniProtKB-KW"/>
</dbReference>
<dbReference type="GO" id="GO:0006914">
    <property type="term" value="P:autophagy"/>
    <property type="evidence" value="ECO:0007669"/>
    <property type="project" value="UniProtKB-KW"/>
</dbReference>
<feature type="compositionally biased region" description="Polar residues" evidence="6">
    <location>
        <begin position="612"/>
        <end position="621"/>
    </location>
</feature>
<keyword evidence="9" id="KW-1185">Reference proteome</keyword>
<reference evidence="8 9" key="1">
    <citation type="submission" date="2024-11" db="EMBL/GenBank/DDBJ databases">
        <title>Chromosome-level genome assembly of the freshwater bivalve Anodonta woodiana.</title>
        <authorList>
            <person name="Chen X."/>
        </authorList>
    </citation>
    <scope>NUCLEOTIDE SEQUENCE [LARGE SCALE GENOMIC DNA]</scope>
    <source>
        <strain evidence="8">MN2024</strain>
        <tissue evidence="8">Gills</tissue>
    </source>
</reference>
<dbReference type="InterPro" id="IPR037521">
    <property type="entry name" value="FLCN/SMCR8_DENN"/>
</dbReference>
<feature type="compositionally biased region" description="Polar residues" evidence="6">
    <location>
        <begin position="691"/>
        <end position="709"/>
    </location>
</feature>
<evidence type="ECO:0000256" key="5">
    <source>
        <dbReference type="ARBA" id="ARBA00038137"/>
    </source>
</evidence>
<dbReference type="PANTHER" id="PTHR31334:SF1">
    <property type="entry name" value="GUANINE NUCLEOTIDE EXCHANGE PROTEIN SMCR8"/>
    <property type="match status" value="1"/>
</dbReference>
<evidence type="ECO:0000256" key="4">
    <source>
        <dbReference type="ARBA" id="ARBA00023006"/>
    </source>
</evidence>
<name>A0ABD3X7D3_SINWO</name>
<proteinExistence type="inferred from homology"/>
<accession>A0ABD3X7D3</accession>